<dbReference type="Proteomes" id="UP001595885">
    <property type="component" value="Unassembled WGS sequence"/>
</dbReference>
<evidence type="ECO:0000256" key="10">
    <source>
        <dbReference type="SAM" id="Phobius"/>
    </source>
</evidence>
<dbReference type="SUPFAM" id="SSF74653">
    <property type="entry name" value="TolA/TonB C-terminal domain"/>
    <property type="match status" value="1"/>
</dbReference>
<dbReference type="Pfam" id="PF03544">
    <property type="entry name" value="TonB_C"/>
    <property type="match status" value="1"/>
</dbReference>
<dbReference type="EMBL" id="JBHSGW010000003">
    <property type="protein sequence ID" value="MFC4739280.1"/>
    <property type="molecule type" value="Genomic_DNA"/>
</dbReference>
<evidence type="ECO:0000256" key="6">
    <source>
        <dbReference type="ARBA" id="ARBA00022692"/>
    </source>
</evidence>
<keyword evidence="4" id="KW-1003">Cell membrane</keyword>
<evidence type="ECO:0000256" key="3">
    <source>
        <dbReference type="ARBA" id="ARBA00022448"/>
    </source>
</evidence>
<dbReference type="RefSeq" id="WP_379738578.1">
    <property type="nucleotide sequence ID" value="NZ_JBHSGW010000003.1"/>
</dbReference>
<comment type="similarity">
    <text evidence="2">Belongs to the TonB family.</text>
</comment>
<dbReference type="InterPro" id="IPR051045">
    <property type="entry name" value="TonB-dependent_transducer"/>
</dbReference>
<dbReference type="NCBIfam" id="TIGR01352">
    <property type="entry name" value="tonB_Cterm"/>
    <property type="match status" value="1"/>
</dbReference>
<keyword evidence="3" id="KW-0813">Transport</keyword>
<dbReference type="InterPro" id="IPR006260">
    <property type="entry name" value="TonB/TolA_C"/>
</dbReference>
<feature type="domain" description="TonB C-terminal" evidence="11">
    <location>
        <begin position="166"/>
        <end position="259"/>
    </location>
</feature>
<reference evidence="13" key="1">
    <citation type="journal article" date="2019" name="Int. J. Syst. Evol. Microbiol.">
        <title>The Global Catalogue of Microorganisms (GCM) 10K type strain sequencing project: providing services to taxonomists for standard genome sequencing and annotation.</title>
        <authorList>
            <consortium name="The Broad Institute Genomics Platform"/>
            <consortium name="The Broad Institute Genome Sequencing Center for Infectious Disease"/>
            <person name="Wu L."/>
            <person name="Ma J."/>
        </authorList>
    </citation>
    <scope>NUCLEOTIDE SEQUENCE [LARGE SCALE GENOMIC DNA]</scope>
    <source>
        <strain evidence="13">CCUG 50349</strain>
    </source>
</reference>
<keyword evidence="6 10" id="KW-0812">Transmembrane</keyword>
<proteinExistence type="inferred from homology"/>
<evidence type="ECO:0000256" key="5">
    <source>
        <dbReference type="ARBA" id="ARBA00022519"/>
    </source>
</evidence>
<keyword evidence="13" id="KW-1185">Reference proteome</keyword>
<evidence type="ECO:0000256" key="1">
    <source>
        <dbReference type="ARBA" id="ARBA00004383"/>
    </source>
</evidence>
<keyword evidence="8 10" id="KW-1133">Transmembrane helix</keyword>
<protein>
    <submittedName>
        <fullName evidence="12">TonB family protein</fullName>
    </submittedName>
</protein>
<dbReference type="InterPro" id="IPR037682">
    <property type="entry name" value="TonB_C"/>
</dbReference>
<gene>
    <name evidence="12" type="ORF">ACFO3U_04675</name>
</gene>
<feature type="transmembrane region" description="Helical" evidence="10">
    <location>
        <begin position="15"/>
        <end position="33"/>
    </location>
</feature>
<organism evidence="12 13">
    <name type="scientific">Flavobacterium ponti</name>
    <dbReference type="NCBI Taxonomy" id="665133"/>
    <lineage>
        <taxon>Bacteria</taxon>
        <taxon>Pseudomonadati</taxon>
        <taxon>Bacteroidota</taxon>
        <taxon>Flavobacteriia</taxon>
        <taxon>Flavobacteriales</taxon>
        <taxon>Flavobacteriaceae</taxon>
        <taxon>Flavobacterium</taxon>
    </lineage>
</organism>
<name>A0ABV9P3K8_9FLAO</name>
<evidence type="ECO:0000313" key="13">
    <source>
        <dbReference type="Proteomes" id="UP001595885"/>
    </source>
</evidence>
<dbReference type="PANTHER" id="PTHR33446:SF2">
    <property type="entry name" value="PROTEIN TONB"/>
    <property type="match status" value="1"/>
</dbReference>
<evidence type="ECO:0000256" key="7">
    <source>
        <dbReference type="ARBA" id="ARBA00022927"/>
    </source>
</evidence>
<evidence type="ECO:0000313" key="12">
    <source>
        <dbReference type="EMBL" id="MFC4739280.1"/>
    </source>
</evidence>
<evidence type="ECO:0000256" key="4">
    <source>
        <dbReference type="ARBA" id="ARBA00022475"/>
    </source>
</evidence>
<keyword evidence="9 10" id="KW-0472">Membrane</keyword>
<evidence type="ECO:0000256" key="8">
    <source>
        <dbReference type="ARBA" id="ARBA00022989"/>
    </source>
</evidence>
<dbReference type="PANTHER" id="PTHR33446">
    <property type="entry name" value="PROTEIN TONB-RELATED"/>
    <property type="match status" value="1"/>
</dbReference>
<dbReference type="Gene3D" id="3.30.1150.10">
    <property type="match status" value="1"/>
</dbReference>
<accession>A0ABV9P3K8</accession>
<evidence type="ECO:0000256" key="2">
    <source>
        <dbReference type="ARBA" id="ARBA00006555"/>
    </source>
</evidence>
<keyword evidence="7" id="KW-0653">Protein transport</keyword>
<keyword evidence="5" id="KW-0997">Cell inner membrane</keyword>
<evidence type="ECO:0000259" key="11">
    <source>
        <dbReference type="PROSITE" id="PS52015"/>
    </source>
</evidence>
<dbReference type="PROSITE" id="PS52015">
    <property type="entry name" value="TONB_CTD"/>
    <property type="match status" value="1"/>
</dbReference>
<evidence type="ECO:0000256" key="9">
    <source>
        <dbReference type="ARBA" id="ARBA00023136"/>
    </source>
</evidence>
<sequence>MRPNVKMIDKSKNSFIYFQLGLIAVMVAVLFVLELNFKTENFKDTSSFRIELPDDEPFRFVGVIEKAKSEPRKQVVTKPIVKPVIQPKIINQFVETKEEVKDDLIKETAHQDSNISVSTVVDNSNINPVDSNSGNGGSKDEVFVVVEFLPRFPNCLNVSKDNQKACFDEQLQKAIFKTLVYPEKDLKNEKEGTVFVQFIVDEKGNFTSIKIPENNRATNDMRQAVEKAVKKLPRIIPARQGEKDVKVTYTIPISFKINK</sequence>
<comment type="caution">
    <text evidence="12">The sequence shown here is derived from an EMBL/GenBank/DDBJ whole genome shotgun (WGS) entry which is preliminary data.</text>
</comment>
<comment type="subcellular location">
    <subcellularLocation>
        <location evidence="1">Cell inner membrane</location>
        <topology evidence="1">Single-pass membrane protein</topology>
        <orientation evidence="1">Periplasmic side</orientation>
    </subcellularLocation>
</comment>